<feature type="compositionally biased region" description="Polar residues" evidence="7">
    <location>
        <begin position="569"/>
        <end position="579"/>
    </location>
</feature>
<evidence type="ECO:0000256" key="3">
    <source>
        <dbReference type="ARBA" id="ARBA00023054"/>
    </source>
</evidence>
<keyword evidence="10" id="KW-1185">Reference proteome</keyword>
<comment type="caution">
    <text evidence="9">The sequence shown here is derived from an EMBL/GenBank/DDBJ whole genome shotgun (WGS) entry which is preliminary data.</text>
</comment>
<feature type="coiled-coil region" evidence="6">
    <location>
        <begin position="155"/>
        <end position="465"/>
    </location>
</feature>
<dbReference type="Gene3D" id="2.170.210.20">
    <property type="entry name" value="Spindle assembly abnormal protein 6, N-terminal domain"/>
    <property type="match status" value="1"/>
</dbReference>
<dbReference type="GO" id="GO:0007099">
    <property type="term" value="P:centriole replication"/>
    <property type="evidence" value="ECO:0007669"/>
    <property type="project" value="TreeGrafter"/>
</dbReference>
<evidence type="ECO:0000256" key="1">
    <source>
        <dbReference type="ARBA" id="ARBA00004300"/>
    </source>
</evidence>
<comment type="subcellular location">
    <subcellularLocation>
        <location evidence="1">Cytoplasm</location>
        <location evidence="1">Cytoskeleton</location>
        <location evidence="1">Microtubule organizing center</location>
        <location evidence="1">Centrosome</location>
    </subcellularLocation>
</comment>
<keyword evidence="4" id="KW-0206">Cytoskeleton</keyword>
<evidence type="ECO:0000256" key="5">
    <source>
        <dbReference type="ARBA" id="ARBA00023306"/>
    </source>
</evidence>
<dbReference type="OrthoDB" id="49058at2759"/>
<gene>
    <name evidence="9" type="primary">RvY_08917</name>
    <name evidence="9" type="synonym">RvY_08917.1</name>
    <name evidence="9" type="ORF">RvY_08917-1</name>
</gene>
<keyword evidence="5" id="KW-0131">Cell cycle</keyword>
<reference evidence="9 10" key="1">
    <citation type="journal article" date="2016" name="Nat. Commun.">
        <title>Extremotolerant tardigrade genome and improved radiotolerance of human cultured cells by tardigrade-unique protein.</title>
        <authorList>
            <person name="Hashimoto T."/>
            <person name="Horikawa D.D."/>
            <person name="Saito Y."/>
            <person name="Kuwahara H."/>
            <person name="Kozuka-Hata H."/>
            <person name="Shin-I T."/>
            <person name="Minakuchi Y."/>
            <person name="Ohishi K."/>
            <person name="Motoyama A."/>
            <person name="Aizu T."/>
            <person name="Enomoto A."/>
            <person name="Kondo K."/>
            <person name="Tanaka S."/>
            <person name="Hara Y."/>
            <person name="Koshikawa S."/>
            <person name="Sagara H."/>
            <person name="Miura T."/>
            <person name="Yokobori S."/>
            <person name="Miyagawa K."/>
            <person name="Suzuki Y."/>
            <person name="Kubo T."/>
            <person name="Oyama M."/>
            <person name="Kohara Y."/>
            <person name="Fujiyama A."/>
            <person name="Arakawa K."/>
            <person name="Katayama T."/>
            <person name="Toyoda A."/>
            <person name="Kunieda T."/>
        </authorList>
    </citation>
    <scope>NUCLEOTIDE SEQUENCE [LARGE SCALE GENOMIC DNA]</scope>
    <source>
        <strain evidence="9 10">YOKOZUNA-1</strain>
    </source>
</reference>
<dbReference type="Proteomes" id="UP000186922">
    <property type="component" value="Unassembled WGS sequence"/>
</dbReference>
<feature type="compositionally biased region" description="Polar residues" evidence="7">
    <location>
        <begin position="590"/>
        <end position="600"/>
    </location>
</feature>
<organism evidence="9 10">
    <name type="scientific">Ramazzottius varieornatus</name>
    <name type="common">Water bear</name>
    <name type="synonym">Tardigrade</name>
    <dbReference type="NCBI Taxonomy" id="947166"/>
    <lineage>
        <taxon>Eukaryota</taxon>
        <taxon>Metazoa</taxon>
        <taxon>Ecdysozoa</taxon>
        <taxon>Tardigrada</taxon>
        <taxon>Eutardigrada</taxon>
        <taxon>Parachela</taxon>
        <taxon>Hypsibioidea</taxon>
        <taxon>Ramazzottiidae</taxon>
        <taxon>Ramazzottius</taxon>
    </lineage>
</organism>
<evidence type="ECO:0000256" key="7">
    <source>
        <dbReference type="SAM" id="MobiDB-lite"/>
    </source>
</evidence>
<protein>
    <recommendedName>
        <fullName evidence="8">Spindle assembly abnormal protein 6 N-terminal domain-containing protein</fullName>
    </recommendedName>
</protein>
<dbReference type="PANTHER" id="PTHR44281:SF2">
    <property type="entry name" value="SPINDLE ASSEMBLY ABNORMAL PROTEIN 6 HOMOLOG"/>
    <property type="match status" value="1"/>
</dbReference>
<feature type="compositionally biased region" description="Polar residues" evidence="7">
    <location>
        <begin position="530"/>
        <end position="543"/>
    </location>
</feature>
<feature type="domain" description="Spindle assembly abnormal protein 6 N-terminal" evidence="8">
    <location>
        <begin position="6"/>
        <end position="138"/>
    </location>
</feature>
<dbReference type="InterPro" id="IPR038558">
    <property type="entry name" value="SAS-6_N_sf"/>
</dbReference>
<evidence type="ECO:0000313" key="9">
    <source>
        <dbReference type="EMBL" id="GAU97658.1"/>
    </source>
</evidence>
<accession>A0A1D1VGQ5</accession>
<dbReference type="Pfam" id="PF16531">
    <property type="entry name" value="SAS-6_N"/>
    <property type="match status" value="1"/>
</dbReference>
<evidence type="ECO:0000256" key="4">
    <source>
        <dbReference type="ARBA" id="ARBA00023212"/>
    </source>
</evidence>
<dbReference type="AlphaFoldDB" id="A0A1D1VGQ5"/>
<proteinExistence type="predicted"/>
<name>A0A1D1VGQ5_RAMVA</name>
<dbReference type="CDD" id="cd10142">
    <property type="entry name" value="HD_SAS6_N"/>
    <property type="match status" value="1"/>
</dbReference>
<keyword evidence="2" id="KW-0963">Cytoplasm</keyword>
<dbReference type="SUPFAM" id="SSF90257">
    <property type="entry name" value="Myosin rod fragments"/>
    <property type="match status" value="1"/>
</dbReference>
<evidence type="ECO:0000313" key="10">
    <source>
        <dbReference type="Proteomes" id="UP000186922"/>
    </source>
</evidence>
<evidence type="ECO:0000259" key="8">
    <source>
        <dbReference type="Pfam" id="PF16531"/>
    </source>
</evidence>
<dbReference type="InterPro" id="IPR032396">
    <property type="entry name" value="SAS-6_N"/>
</dbReference>
<dbReference type="GO" id="GO:0005814">
    <property type="term" value="C:centriole"/>
    <property type="evidence" value="ECO:0007669"/>
    <property type="project" value="TreeGrafter"/>
</dbReference>
<dbReference type="EMBL" id="BDGG01000004">
    <property type="protein sequence ID" value="GAU97658.1"/>
    <property type="molecule type" value="Genomic_DNA"/>
</dbReference>
<keyword evidence="3 6" id="KW-0175">Coiled coil</keyword>
<feature type="region of interest" description="Disordered" evidence="7">
    <location>
        <begin position="502"/>
        <end position="600"/>
    </location>
</feature>
<dbReference type="STRING" id="947166.A0A1D1VGQ5"/>
<evidence type="ECO:0000256" key="6">
    <source>
        <dbReference type="SAM" id="Coils"/>
    </source>
</evidence>
<dbReference type="PANTHER" id="PTHR44281">
    <property type="entry name" value="SPINDLE ASSEMBLY ABNORMAL PROTEIN 6 HOMOLOG"/>
    <property type="match status" value="1"/>
</dbReference>
<dbReference type="GO" id="GO:0005813">
    <property type="term" value="C:centrosome"/>
    <property type="evidence" value="ECO:0007669"/>
    <property type="project" value="UniProtKB-SubCell"/>
</dbReference>
<evidence type="ECO:0000256" key="2">
    <source>
        <dbReference type="ARBA" id="ARBA00022490"/>
    </source>
</evidence>
<dbReference type="Gene3D" id="1.20.5.340">
    <property type="match status" value="1"/>
</dbReference>
<sequence length="600" mass="68596">MMAGPLYHKQLPVVIRTANNDDRRTQVSLTMELDRYPGMERGRLLIIRLTDESDAYFLHTLRMTYDDFHLLKEREKLLIDFDAFPNHVMGFFDQCLQEEFKPNPKFIMHLHIHAQTRESRLDVVETNDFQHVTRLKLALLSADDTEIKKYLAECLKTARSEMMRIEAHAQNLEKDLRSRLQSSENLLTRKTEELEKLQSEWNSRSSSLHEKYTAEMTKEREVAANNLKELQNKLDEEKKSLELNAKRTVNKLEAKNYEVESLNKDLMEKKSRLEGALQELKDRYGSLEEEAHKRNVELQNCKRQLSEAQNRLHDGKNMRDSMDDLIKKHQDTVTRMQVRIDAADDQNVKQSKNLEQKDAQIGRLQKDLQLQTSELNKANEIIRKMQADNRATNEKLKIRSNIVIQQESVLHETKALLEAAKAEAEELRRSIKQRDADIAELKTSLEKEKDALAEAEKSLDNNANVISWLNRQLNVVNGRSVQALHPSNTLAGMNPGYADLNIPAKQWSGPPSAQIARPTSSVPNGFPTVKTVSASSDTSPEQNSSAARRARSNSIEVSEPVVDAKYLSSPMSNIRQQSHAGKPPLIPTSALKSVSSAYFR</sequence>